<sequence length="107" mass="11802">MPFPTNGSAPTASATRASAYLSVYTMDSDELSVLTLKASRGIVATMQTNAMWYSSGHLVDGLEMRIHVFNAPSTEMSRVVGVARIIQLLLQTEFDWILLHKVNLLMN</sequence>
<reference evidence="2" key="1">
    <citation type="journal article" date="2011" name="Nat. Commun.">
        <title>Effector diversification within compartments of the Leptosphaeria maculans genome affected by Repeat-Induced Point mutations.</title>
        <authorList>
            <person name="Rouxel T."/>
            <person name="Grandaubert J."/>
            <person name="Hane J.K."/>
            <person name="Hoede C."/>
            <person name="van de Wouw A.P."/>
            <person name="Couloux A."/>
            <person name="Dominguez V."/>
            <person name="Anthouard V."/>
            <person name="Bally P."/>
            <person name="Bourras S."/>
            <person name="Cozijnsen A.J."/>
            <person name="Ciuffetti L.M."/>
            <person name="Degrave A."/>
            <person name="Dilmaghani A."/>
            <person name="Duret L."/>
            <person name="Fudal I."/>
            <person name="Goodwin S.B."/>
            <person name="Gout L."/>
            <person name="Glaser N."/>
            <person name="Linglin J."/>
            <person name="Kema G.H.J."/>
            <person name="Lapalu N."/>
            <person name="Lawrence C.B."/>
            <person name="May K."/>
            <person name="Meyer M."/>
            <person name="Ollivier B."/>
            <person name="Poulain J."/>
            <person name="Schoch C.L."/>
            <person name="Simon A."/>
            <person name="Spatafora J.W."/>
            <person name="Stachowiak A."/>
            <person name="Turgeon B.G."/>
            <person name="Tyler B.M."/>
            <person name="Vincent D."/>
            <person name="Weissenbach J."/>
            <person name="Amselem J."/>
            <person name="Quesneville H."/>
            <person name="Oliver R.P."/>
            <person name="Wincker P."/>
            <person name="Balesdent M.-H."/>
            <person name="Howlett B.J."/>
        </authorList>
    </citation>
    <scope>NUCLEOTIDE SEQUENCE [LARGE SCALE GENOMIC DNA]</scope>
    <source>
        <strain evidence="2">JN3 / isolate v23.1.3 / race Av1-4-5-6-7-8</strain>
    </source>
</reference>
<organism evidence="2">
    <name type="scientific">Leptosphaeria maculans (strain JN3 / isolate v23.1.3 / race Av1-4-5-6-7-8)</name>
    <name type="common">Blackleg fungus</name>
    <name type="synonym">Phoma lingam</name>
    <dbReference type="NCBI Taxonomy" id="985895"/>
    <lineage>
        <taxon>Eukaryota</taxon>
        <taxon>Fungi</taxon>
        <taxon>Dikarya</taxon>
        <taxon>Ascomycota</taxon>
        <taxon>Pezizomycotina</taxon>
        <taxon>Dothideomycetes</taxon>
        <taxon>Pleosporomycetidae</taxon>
        <taxon>Pleosporales</taxon>
        <taxon>Pleosporineae</taxon>
        <taxon>Leptosphaeriaceae</taxon>
        <taxon>Plenodomus</taxon>
        <taxon>Plenodomus lingam/Leptosphaeria maculans species complex</taxon>
    </lineage>
</organism>
<proteinExistence type="predicted"/>
<dbReference type="HOGENOM" id="CLU_2210516_0_0_1"/>
<name>E5A4P8_LEPMJ</name>
<evidence type="ECO:0000313" key="2">
    <source>
        <dbReference type="Proteomes" id="UP000002668"/>
    </source>
</evidence>
<protein>
    <submittedName>
        <fullName evidence="1">Predicted protein</fullName>
    </submittedName>
</protein>
<evidence type="ECO:0000313" key="1">
    <source>
        <dbReference type="EMBL" id="CBX98596.1"/>
    </source>
</evidence>
<dbReference type="AlphaFoldDB" id="E5A4P8"/>
<dbReference type="Proteomes" id="UP000002668">
    <property type="component" value="Genome"/>
</dbReference>
<dbReference type="InParanoid" id="E5A4P8"/>
<keyword evidence="2" id="KW-1185">Reference proteome</keyword>
<dbReference type="VEuPathDB" id="FungiDB:LEMA_P078350.1"/>
<accession>E5A4P8</accession>
<dbReference type="EMBL" id="FP929134">
    <property type="protein sequence ID" value="CBX98596.1"/>
    <property type="molecule type" value="Genomic_DNA"/>
</dbReference>
<gene>
    <name evidence="1" type="ORF">LEMA_P078350.1</name>
</gene>